<protein>
    <submittedName>
        <fullName evidence="2">Uncharacterized protein</fullName>
    </submittedName>
</protein>
<proteinExistence type="predicted"/>
<sequence length="89" mass="9992">MDRTRHWFPVRPAIPPGRQAADRNGMRQRPPSARRDRHRLQSFAIVDAAHDLRMRLAGQRLTVPDGGAPPLQDRLAADDGNRHPGLCVT</sequence>
<evidence type="ECO:0000313" key="3">
    <source>
        <dbReference type="Proteomes" id="UP000593663"/>
    </source>
</evidence>
<dbReference type="Proteomes" id="UP000593663">
    <property type="component" value="Chromosome 2"/>
</dbReference>
<evidence type="ECO:0000256" key="1">
    <source>
        <dbReference type="SAM" id="MobiDB-lite"/>
    </source>
</evidence>
<dbReference type="KEGG" id="sbar:H5V43_17680"/>
<accession>A0A7M2GPW4</accession>
<evidence type="ECO:0000313" key="2">
    <source>
        <dbReference type="EMBL" id="QOT73979.1"/>
    </source>
</evidence>
<organism evidence="2 3">
    <name type="scientific">Sphingobium fuliginis (strain ATCC 27551)</name>
    <dbReference type="NCBI Taxonomy" id="336203"/>
    <lineage>
        <taxon>Bacteria</taxon>
        <taxon>Pseudomonadati</taxon>
        <taxon>Pseudomonadota</taxon>
        <taxon>Alphaproteobacteria</taxon>
        <taxon>Sphingomonadales</taxon>
        <taxon>Sphingomonadaceae</taxon>
        <taxon>Sphingobium</taxon>
    </lineage>
</organism>
<dbReference type="EMBL" id="CP060036">
    <property type="protein sequence ID" value="QOT73979.1"/>
    <property type="molecule type" value="Genomic_DNA"/>
</dbReference>
<dbReference type="RefSeq" id="WP_128830658.1">
    <property type="nucleotide sequence ID" value="NZ_BATN01000004.1"/>
</dbReference>
<gene>
    <name evidence="2" type="ORF">H5V43_17680</name>
</gene>
<name>A0A7M2GPW4_SPHSA</name>
<reference evidence="3" key="1">
    <citation type="submission" date="2020-08" db="EMBL/GenBank/DDBJ databases">
        <title>Complete genome sequence of Sphingobium barthaii strain KK22, a high-molecular-weight polycyclic aromatic hydrocarbon-degrading soil bacterium.</title>
        <authorList>
            <person name="Mori J.F."/>
            <person name="Kanaly R.A."/>
        </authorList>
    </citation>
    <scope>NUCLEOTIDE SEQUENCE [LARGE SCALE GENOMIC DNA]</scope>
    <source>
        <strain evidence="3">KK22</strain>
    </source>
</reference>
<feature type="region of interest" description="Disordered" evidence="1">
    <location>
        <begin position="1"/>
        <end position="37"/>
    </location>
</feature>
<dbReference type="AlphaFoldDB" id="A0A7M2GPW4"/>
<feature type="region of interest" description="Disordered" evidence="1">
    <location>
        <begin position="61"/>
        <end position="89"/>
    </location>
</feature>